<reference evidence="1 2" key="1">
    <citation type="submission" date="2021-06" db="EMBL/GenBank/DDBJ databases">
        <authorList>
            <person name="Palmer J.M."/>
        </authorList>
    </citation>
    <scope>NUCLEOTIDE SEQUENCE [LARGE SCALE GENOMIC DNA]</scope>
    <source>
        <strain evidence="1 2">CL_MEX2019</strain>
        <tissue evidence="1">Muscle</tissue>
    </source>
</reference>
<name>A0ABU7CR38_9TELE</name>
<gene>
    <name evidence="1" type="ORF">CHARACLAT_023493</name>
</gene>
<organism evidence="1 2">
    <name type="scientific">Characodon lateralis</name>
    <dbReference type="NCBI Taxonomy" id="208331"/>
    <lineage>
        <taxon>Eukaryota</taxon>
        <taxon>Metazoa</taxon>
        <taxon>Chordata</taxon>
        <taxon>Craniata</taxon>
        <taxon>Vertebrata</taxon>
        <taxon>Euteleostomi</taxon>
        <taxon>Actinopterygii</taxon>
        <taxon>Neopterygii</taxon>
        <taxon>Teleostei</taxon>
        <taxon>Neoteleostei</taxon>
        <taxon>Acanthomorphata</taxon>
        <taxon>Ovalentaria</taxon>
        <taxon>Atherinomorphae</taxon>
        <taxon>Cyprinodontiformes</taxon>
        <taxon>Goodeidae</taxon>
        <taxon>Characodon</taxon>
    </lineage>
</organism>
<comment type="caution">
    <text evidence="1">The sequence shown here is derived from an EMBL/GenBank/DDBJ whole genome shotgun (WGS) entry which is preliminary data.</text>
</comment>
<dbReference type="EMBL" id="JAHUTJ010002493">
    <property type="protein sequence ID" value="MED6265256.1"/>
    <property type="molecule type" value="Genomic_DNA"/>
</dbReference>
<proteinExistence type="predicted"/>
<dbReference type="Proteomes" id="UP001352852">
    <property type="component" value="Unassembled WGS sequence"/>
</dbReference>
<protein>
    <submittedName>
        <fullName evidence="1">Uncharacterized protein</fullName>
    </submittedName>
</protein>
<evidence type="ECO:0000313" key="2">
    <source>
        <dbReference type="Proteomes" id="UP001352852"/>
    </source>
</evidence>
<accession>A0ABU7CR38</accession>
<keyword evidence="2" id="KW-1185">Reference proteome</keyword>
<sequence length="115" mass="12733">MRGKMRPILLEFPPCSVQRDLADMSFSPSPNQVESLFSFASKLKLKSGTRLAISGTWTQVSPWKQNILGFSVKLTFTPAFLTWVVAVWSKLVPPESEADTLVQLSPASPILQLVL</sequence>
<evidence type="ECO:0000313" key="1">
    <source>
        <dbReference type="EMBL" id="MED6265256.1"/>
    </source>
</evidence>